<keyword evidence="9" id="KW-0347">Helicase</keyword>
<dbReference type="PANTHER" id="PTHR14950:SF62">
    <property type="entry name" value="DICER-LIKE PROTEIN 1"/>
    <property type="match status" value="1"/>
</dbReference>
<dbReference type="GO" id="GO:0003677">
    <property type="term" value="F:DNA binding"/>
    <property type="evidence" value="ECO:0007669"/>
    <property type="project" value="InterPro"/>
</dbReference>
<evidence type="ECO:0000256" key="1">
    <source>
        <dbReference type="ARBA" id="ARBA00001936"/>
    </source>
</evidence>
<organism evidence="24 25">
    <name type="scientific">Colletotrichum karsti</name>
    <dbReference type="NCBI Taxonomy" id="1095194"/>
    <lineage>
        <taxon>Eukaryota</taxon>
        <taxon>Fungi</taxon>
        <taxon>Dikarya</taxon>
        <taxon>Ascomycota</taxon>
        <taxon>Pezizomycotina</taxon>
        <taxon>Sordariomycetes</taxon>
        <taxon>Hypocreomycetidae</taxon>
        <taxon>Glomerellales</taxon>
        <taxon>Glomerellaceae</taxon>
        <taxon>Colletotrichum</taxon>
        <taxon>Colletotrichum boninense species complex</taxon>
    </lineage>
</organism>
<dbReference type="InterPro" id="IPR036389">
    <property type="entry name" value="RNase_III_sf"/>
</dbReference>
<dbReference type="InterPro" id="IPR003100">
    <property type="entry name" value="PAZ_dom"/>
</dbReference>
<dbReference type="FunFam" id="1.10.1520.10:FF:000015">
    <property type="entry name" value="Dicer-like protein 1"/>
    <property type="match status" value="1"/>
</dbReference>
<dbReference type="InterPro" id="IPR027417">
    <property type="entry name" value="P-loop_NTPase"/>
</dbReference>
<dbReference type="InterPro" id="IPR000999">
    <property type="entry name" value="RNase_III_dom"/>
</dbReference>
<comment type="similarity">
    <text evidence="16 17">Belongs to the helicase family. Dicer subfamily.</text>
</comment>
<keyword evidence="4" id="KW-0930">Antiviral protein</keyword>
<keyword evidence="6" id="KW-0677">Repeat</keyword>
<reference evidence="24" key="2">
    <citation type="submission" date="2020-11" db="EMBL/GenBank/DDBJ databases">
        <title>Whole genome sequencing of Colletotrichum sp.</title>
        <authorList>
            <person name="Li H."/>
        </authorList>
    </citation>
    <scope>NUCLEOTIDE SEQUENCE</scope>
    <source>
        <strain evidence="24">CkLH20</strain>
    </source>
</reference>
<evidence type="ECO:0000313" key="24">
    <source>
        <dbReference type="EMBL" id="KAF9870302.1"/>
    </source>
</evidence>
<feature type="compositionally biased region" description="Basic and acidic residues" evidence="18">
    <location>
        <begin position="80"/>
        <end position="90"/>
    </location>
</feature>
<feature type="domain" description="Helicase C-terminal" evidence="22">
    <location>
        <begin position="492"/>
        <end position="669"/>
    </location>
</feature>
<keyword evidence="7" id="KW-0547">Nucleotide-binding</keyword>
<dbReference type="SUPFAM" id="SSF52540">
    <property type="entry name" value="P-loop containing nucleoside triphosphate hydrolases"/>
    <property type="match status" value="1"/>
</dbReference>
<dbReference type="InterPro" id="IPR001650">
    <property type="entry name" value="Helicase_C-like"/>
</dbReference>
<dbReference type="Pfam" id="PF00636">
    <property type="entry name" value="Ribonuclease_3"/>
    <property type="match status" value="2"/>
</dbReference>
<dbReference type="InterPro" id="IPR056755">
    <property type="entry name" value="DSRM_2"/>
</dbReference>
<dbReference type="Gene3D" id="1.10.1520.10">
    <property type="entry name" value="Ribonuclease III domain"/>
    <property type="match status" value="2"/>
</dbReference>
<dbReference type="PROSITE" id="PS51192">
    <property type="entry name" value="HELICASE_ATP_BIND_1"/>
    <property type="match status" value="1"/>
</dbReference>
<dbReference type="Pfam" id="PF04851">
    <property type="entry name" value="ResIII"/>
    <property type="match status" value="1"/>
</dbReference>
<evidence type="ECO:0000256" key="9">
    <source>
        <dbReference type="ARBA" id="ARBA00022806"/>
    </source>
</evidence>
<evidence type="ECO:0000256" key="18">
    <source>
        <dbReference type="SAM" id="MobiDB-lite"/>
    </source>
</evidence>
<dbReference type="Pfam" id="PF24995">
    <property type="entry name" value="DSRM_2"/>
    <property type="match status" value="1"/>
</dbReference>
<comment type="cofactor">
    <cofactor evidence="1">
        <name>Mn(2+)</name>
        <dbReference type="ChEBI" id="CHEBI:29035"/>
    </cofactor>
</comment>
<dbReference type="CDD" id="cd18034">
    <property type="entry name" value="DEXHc_dicer"/>
    <property type="match status" value="1"/>
</dbReference>
<dbReference type="GO" id="GO:0003723">
    <property type="term" value="F:RNA binding"/>
    <property type="evidence" value="ECO:0007669"/>
    <property type="project" value="UniProtKB-UniRule"/>
</dbReference>
<evidence type="ECO:0000313" key="25">
    <source>
        <dbReference type="Proteomes" id="UP000781932"/>
    </source>
</evidence>
<evidence type="ECO:0000256" key="12">
    <source>
        <dbReference type="ARBA" id="ARBA00022842"/>
    </source>
</evidence>
<evidence type="ECO:0000259" key="21">
    <source>
        <dbReference type="PROSITE" id="PS51192"/>
    </source>
</evidence>
<comment type="cofactor">
    <cofactor evidence="2">
        <name>Mg(2+)</name>
        <dbReference type="ChEBI" id="CHEBI:18420"/>
    </cofactor>
</comment>
<dbReference type="GO" id="GO:0005524">
    <property type="term" value="F:ATP binding"/>
    <property type="evidence" value="ECO:0007669"/>
    <property type="project" value="UniProtKB-KW"/>
</dbReference>
<keyword evidence="10" id="KW-0862">Zinc</keyword>
<accession>A0A9P6LFG2</accession>
<feature type="domain" description="Helicase ATP-binding" evidence="21">
    <location>
        <begin position="176"/>
        <end position="358"/>
    </location>
</feature>
<evidence type="ECO:0000256" key="6">
    <source>
        <dbReference type="ARBA" id="ARBA00022737"/>
    </source>
</evidence>
<dbReference type="PROSITE" id="PS00517">
    <property type="entry name" value="RNASE_3_1"/>
    <property type="match status" value="1"/>
</dbReference>
<dbReference type="GO" id="GO:0005737">
    <property type="term" value="C:cytoplasm"/>
    <property type="evidence" value="ECO:0007669"/>
    <property type="project" value="TreeGrafter"/>
</dbReference>
<evidence type="ECO:0000256" key="16">
    <source>
        <dbReference type="ARBA" id="ARBA00035116"/>
    </source>
</evidence>
<dbReference type="InterPro" id="IPR014001">
    <property type="entry name" value="Helicase_ATP-bd"/>
</dbReference>
<proteinExistence type="inferred from homology"/>
<dbReference type="OrthoDB" id="416741at2759"/>
<evidence type="ECO:0000259" key="19">
    <source>
        <dbReference type="PROSITE" id="PS50142"/>
    </source>
</evidence>
<dbReference type="Gene3D" id="3.30.160.380">
    <property type="entry name" value="Dicer dimerisation domain"/>
    <property type="match status" value="1"/>
</dbReference>
<dbReference type="Gene3D" id="3.40.50.300">
    <property type="entry name" value="P-loop containing nucleotide triphosphate hydrolases"/>
    <property type="match status" value="2"/>
</dbReference>
<evidence type="ECO:0000256" key="13">
    <source>
        <dbReference type="ARBA" id="ARBA00022884"/>
    </source>
</evidence>
<dbReference type="GO" id="GO:0050688">
    <property type="term" value="P:regulation of defense response to virus"/>
    <property type="evidence" value="ECO:0007669"/>
    <property type="project" value="UniProtKB-KW"/>
</dbReference>
<dbReference type="GO" id="GO:0005634">
    <property type="term" value="C:nucleus"/>
    <property type="evidence" value="ECO:0007669"/>
    <property type="project" value="TreeGrafter"/>
</dbReference>
<dbReference type="PROSITE" id="PS51194">
    <property type="entry name" value="HELICASE_CTER"/>
    <property type="match status" value="1"/>
</dbReference>
<evidence type="ECO:0000256" key="7">
    <source>
        <dbReference type="ARBA" id="ARBA00022741"/>
    </source>
</evidence>
<comment type="caution">
    <text evidence="24">The sequence shown here is derived from an EMBL/GenBank/DDBJ whole genome shotgun (WGS) entry which is preliminary data.</text>
</comment>
<dbReference type="GO" id="GO:0051607">
    <property type="term" value="P:defense response to virus"/>
    <property type="evidence" value="ECO:0007669"/>
    <property type="project" value="UniProtKB-KW"/>
</dbReference>
<dbReference type="CDD" id="cd00593">
    <property type="entry name" value="RIBOc"/>
    <property type="match status" value="2"/>
</dbReference>
<evidence type="ECO:0000259" key="20">
    <source>
        <dbReference type="PROSITE" id="PS50821"/>
    </source>
</evidence>
<evidence type="ECO:0000259" key="23">
    <source>
        <dbReference type="PROSITE" id="PS51327"/>
    </source>
</evidence>
<dbReference type="EMBL" id="JAATWM020000055">
    <property type="protein sequence ID" value="KAF9870302.1"/>
    <property type="molecule type" value="Genomic_DNA"/>
</dbReference>
<dbReference type="SMART" id="SM00535">
    <property type="entry name" value="RIBOc"/>
    <property type="match status" value="2"/>
</dbReference>
<dbReference type="SMART" id="SM00487">
    <property type="entry name" value="DEXDc"/>
    <property type="match status" value="1"/>
</dbReference>
<evidence type="ECO:0000256" key="17">
    <source>
        <dbReference type="PROSITE-ProRule" id="PRU00657"/>
    </source>
</evidence>
<dbReference type="Pfam" id="PF00271">
    <property type="entry name" value="Helicase_C"/>
    <property type="match status" value="1"/>
</dbReference>
<dbReference type="InterPro" id="IPR005034">
    <property type="entry name" value="Dicer_dimerisation"/>
</dbReference>
<dbReference type="PROSITE" id="PS51327">
    <property type="entry name" value="DICER_DSRBF"/>
    <property type="match status" value="1"/>
</dbReference>
<keyword evidence="8" id="KW-0378">Hydrolase</keyword>
<keyword evidence="15" id="KW-0464">Manganese</keyword>
<sequence>MLVTKEASAVAAGCSTEVMEPTTPPMSRSRPWKTDSTIETDTSSSNPSPKDTPFSSTASSRENSEGTRPSSPSFHEAEDDSFHDAEEQLEKNQLGDNEDNEDEEEDAYREWKLNPEQPRTISQKKRADQALLQDFAKTATLSETQARLIDDLSVAGLIKKDIQKTIQSPREYQIELFERAKDKNIIAVLDTGSGKTLIAALLLQHVLEKEVEDRAIGKPKRIAFFLVDKVSLVFQQHAVLECNLDHPVARFCGDMIDAMWSHEFWNQQFEEYRVVVCTAAILQKCLAHSYIRMEQINLLIFDEAHHTKKDHPYARIIKDYYIKEPDREKRPKIFGMTASPVDAQTDVKIAAARLEGLLHSSIATIPEDAISLKPHVRKITEKEVHYSTLPMPFETELFRKICSLVRHNYHFGKELLFARQSTSFLGPWLSDRLWQLFLTDTTISRLTMRTDMTYYGLDMSGKETAAVQKLRETVKDHQFKPAEPNLDHVSIKVLRLWEELKARYTKPTDRKCIVFVDMRLTALLLTDLFKQEGMRLPYLNPAVLIGSRPDGGVANMSFAEQARTISKFRHGDINCLFATQVAEEGIDIPGCSLVIRFDLYRSAIQYIQSKGRARQDNSEYLTFIEGGNGRHSRTIAQAGYDQSTLRRFCAALPEDRKIAGLDVSASVLAGESHYKTYVIESSGARLTWMSSLEVLSNFVSSLRQNKDEVLAPEYVVINQGQKFLAEVQLPPRSPITSMTGFPHKNKQAARCSAAFEMCKELIKKKYIDHHLNPTFVKKLPVMRNARLAVSSKKSAEYNMRSKPGIWAKLGPVDLLYVTVLKLETPEAMGRASRPLILLTREQFPDLPAIPLFFGNDQRSEVHPVSLPFPVKVTADDAEALKEFTFRVFKDVFSKEYEAPIADVPYFLAPTTVSHSVKLSQIDDAASLVDWNHLRETRGKEYLEWDDDTPHEFFQDKLVTDPYSGSRKLYLRGVRKDMKPMDMVPPGVPDPGHKSWKDKDVEKNITEYSVSLWARSRKKRTWRQTQPVVEAEVVSLRRNLLDDFMQDTAEESRICWVILEPMRVSTLPIETTVMAFAFPAIIHRIDSVMIALDACKLLELEIRPDLALEAMTKDSDNSDEHDQEKINFQSGMGNNYERLEFLGDCFLKMATTIAIFTSRPDDDEFQYHVQRMLLICNQNLFNKAVDRGLQEYVRSQSFDRRSWYPQGLTLKRGKQGKPLSTHALADKSIADVCEALIGASYLTYADSGDFNMAIRAVTAMVKEKSHRMNVWTDYYAAYNPPTWQFRQETAMQREVASQIKETMGYEFKSPALLRSAFKHPSYPRAYDNLPNYQRLEFLGDALLDMVCVDFLFNKFPNADPQWLTEHKMAMVSNQFLASLSVKLGFHKHMLVSTSSMFNQKEEYVSSLEFAKAEAEGEDGMFSQDYWTAVKHSPKYLSDILEAYVGAIFVDSEYNYDEVRKFFDKHIRPFFTDMALYDSFASRHPVTKLSNLLSEEFGCMEWRLMVTEVAPGVEEGIGALTDTKVLCGVILHGGVRFHATSESGRYAKVAAAKVALASLEGMSAEDYKREFGCTCKAEEGAGTVDHGTAV</sequence>
<evidence type="ECO:0000256" key="14">
    <source>
        <dbReference type="ARBA" id="ARBA00023118"/>
    </source>
</evidence>
<dbReference type="PROSITE" id="PS50142">
    <property type="entry name" value="RNASE_3_2"/>
    <property type="match status" value="2"/>
</dbReference>
<dbReference type="GO" id="GO:0046872">
    <property type="term" value="F:metal ion binding"/>
    <property type="evidence" value="ECO:0007669"/>
    <property type="project" value="UniProtKB-KW"/>
</dbReference>
<keyword evidence="13 17" id="KW-0694">RNA-binding</keyword>
<keyword evidence="11" id="KW-0067">ATP-binding</keyword>
<dbReference type="RefSeq" id="XP_038739763.1">
    <property type="nucleotide sequence ID" value="XM_038894862.1"/>
</dbReference>
<dbReference type="GO" id="GO:0030422">
    <property type="term" value="P:siRNA processing"/>
    <property type="evidence" value="ECO:0007669"/>
    <property type="project" value="TreeGrafter"/>
</dbReference>
<evidence type="ECO:0000256" key="3">
    <source>
        <dbReference type="ARBA" id="ARBA00020797"/>
    </source>
</evidence>
<feature type="domain" description="PAZ" evidence="20">
    <location>
        <begin position="928"/>
        <end position="1065"/>
    </location>
</feature>
<keyword evidence="14" id="KW-0051">Antiviral defense</keyword>
<dbReference type="Proteomes" id="UP000781932">
    <property type="component" value="Unassembled WGS sequence"/>
</dbReference>
<evidence type="ECO:0000256" key="2">
    <source>
        <dbReference type="ARBA" id="ARBA00001946"/>
    </source>
</evidence>
<dbReference type="GeneID" id="62167936"/>
<gene>
    <name evidence="24" type="ORF">CkaCkLH20_12149</name>
</gene>
<evidence type="ECO:0000256" key="5">
    <source>
        <dbReference type="ARBA" id="ARBA00022723"/>
    </source>
</evidence>
<evidence type="ECO:0000256" key="11">
    <source>
        <dbReference type="ARBA" id="ARBA00022840"/>
    </source>
</evidence>
<dbReference type="Pfam" id="PF03368">
    <property type="entry name" value="Dicer_dimer"/>
    <property type="match status" value="1"/>
</dbReference>
<dbReference type="InterPro" id="IPR006935">
    <property type="entry name" value="Helicase/UvrB_N"/>
</dbReference>
<keyword evidence="12" id="KW-0460">Magnesium</keyword>
<dbReference type="PROSITE" id="PS50821">
    <property type="entry name" value="PAZ"/>
    <property type="match status" value="1"/>
</dbReference>
<dbReference type="FunFam" id="3.40.50.300:FF:000628">
    <property type="entry name" value="Endoribonuclease Dicer"/>
    <property type="match status" value="1"/>
</dbReference>
<reference evidence="24" key="1">
    <citation type="submission" date="2020-03" db="EMBL/GenBank/DDBJ databases">
        <authorList>
            <person name="He L."/>
        </authorList>
    </citation>
    <scope>NUCLEOTIDE SEQUENCE</scope>
    <source>
        <strain evidence="24">CkLH20</strain>
    </source>
</reference>
<feature type="domain" description="Dicer dsRNA-binding fold" evidence="23">
    <location>
        <begin position="691"/>
        <end position="781"/>
    </location>
</feature>
<feature type="region of interest" description="Disordered" evidence="18">
    <location>
        <begin position="1"/>
        <end position="124"/>
    </location>
</feature>
<protein>
    <recommendedName>
        <fullName evidence="3">Dicer-like protein 1</fullName>
    </recommendedName>
</protein>
<keyword evidence="25" id="KW-1185">Reference proteome</keyword>
<dbReference type="SMART" id="SM00490">
    <property type="entry name" value="HELICc"/>
    <property type="match status" value="1"/>
</dbReference>
<evidence type="ECO:0000256" key="8">
    <source>
        <dbReference type="ARBA" id="ARBA00022801"/>
    </source>
</evidence>
<feature type="domain" description="RNase III" evidence="19">
    <location>
        <begin position="1295"/>
        <end position="1451"/>
    </location>
</feature>
<keyword evidence="5" id="KW-0479">Metal-binding</keyword>
<evidence type="ECO:0000256" key="4">
    <source>
        <dbReference type="ARBA" id="ARBA00022721"/>
    </source>
</evidence>
<feature type="compositionally biased region" description="Polar residues" evidence="18">
    <location>
        <begin position="46"/>
        <end position="73"/>
    </location>
</feature>
<name>A0A9P6LFG2_9PEZI</name>
<dbReference type="InterPro" id="IPR038248">
    <property type="entry name" value="Dicer_dimer_sf"/>
</dbReference>
<dbReference type="GO" id="GO:0004525">
    <property type="term" value="F:ribonuclease III activity"/>
    <property type="evidence" value="ECO:0007669"/>
    <property type="project" value="InterPro"/>
</dbReference>
<feature type="domain" description="RNase III" evidence="19">
    <location>
        <begin position="1133"/>
        <end position="1244"/>
    </location>
</feature>
<feature type="compositionally biased region" description="Low complexity" evidence="18">
    <location>
        <begin position="34"/>
        <end position="45"/>
    </location>
</feature>
<evidence type="ECO:0000259" key="22">
    <source>
        <dbReference type="PROSITE" id="PS51194"/>
    </source>
</evidence>
<dbReference type="GO" id="GO:0004386">
    <property type="term" value="F:helicase activity"/>
    <property type="evidence" value="ECO:0007669"/>
    <property type="project" value="UniProtKB-KW"/>
</dbReference>
<evidence type="ECO:0000256" key="15">
    <source>
        <dbReference type="ARBA" id="ARBA00023211"/>
    </source>
</evidence>
<dbReference type="SUPFAM" id="SSF69065">
    <property type="entry name" value="RNase III domain-like"/>
    <property type="match status" value="2"/>
</dbReference>
<evidence type="ECO:0000256" key="10">
    <source>
        <dbReference type="ARBA" id="ARBA00022833"/>
    </source>
</evidence>
<feature type="compositionally biased region" description="Acidic residues" evidence="18">
    <location>
        <begin position="96"/>
        <end position="107"/>
    </location>
</feature>
<dbReference type="PANTHER" id="PTHR14950">
    <property type="entry name" value="DICER-RELATED"/>
    <property type="match status" value="1"/>
</dbReference>